<dbReference type="Gene3D" id="1.20.1250.20">
    <property type="entry name" value="MFS general substrate transporter like domains"/>
    <property type="match status" value="1"/>
</dbReference>
<feature type="transmembrane region" description="Helical" evidence="7">
    <location>
        <begin position="299"/>
        <end position="316"/>
    </location>
</feature>
<evidence type="ECO:0000259" key="8">
    <source>
        <dbReference type="PROSITE" id="PS50850"/>
    </source>
</evidence>
<dbReference type="PROSITE" id="PS50850">
    <property type="entry name" value="MFS"/>
    <property type="match status" value="1"/>
</dbReference>
<sequence>MYLHLPAFKSRNFRLFFSGQTMSLSGTFMTQVTISWLIYDLTKSAWLLGLTGFLQFIPTLLLTPFSGVLCDRLPAGALRHRWNQRNLLMLVQVLGIIVSFTLTTLTFLGLVNFWLLMIVAILGGLLKGLDMPVRYAIVIQTVDNRDDLGNAIALYSAMLSSSLLIGPAIGGMLLATVGAKYCFLYDSLSYVVALVTLAAMRLKPNLTSDIPQTNNTWQKLQEGFSYVYKALPIRVILLLLTLHGLAGASYMAILPIFAADILKGDGGTMGLLSAASSVGSLLACVYLSLRRQVLGLERVMALCPATIGIGLIAFGLSGQIWLSLLILVVIGGGSMLQVSCGNTIIQTLVEDDKRGRVMSLYSLAVIGTLPLGNLMVGSLAQNIGASYTVMGCGIVCLFEAIWFTRQLPILTKWIKLKTTSSNQLLNSTT</sequence>
<dbReference type="Pfam" id="PF05977">
    <property type="entry name" value="MFS_3"/>
    <property type="match status" value="1"/>
</dbReference>
<keyword evidence="2" id="KW-0813">Transport</keyword>
<comment type="caution">
    <text evidence="9">The sequence shown here is derived from an EMBL/GenBank/DDBJ whole genome shotgun (WGS) entry which is preliminary data.</text>
</comment>
<evidence type="ECO:0000256" key="2">
    <source>
        <dbReference type="ARBA" id="ARBA00022448"/>
    </source>
</evidence>
<evidence type="ECO:0000256" key="6">
    <source>
        <dbReference type="ARBA" id="ARBA00023136"/>
    </source>
</evidence>
<dbReference type="PANTHER" id="PTHR23513">
    <property type="entry name" value="INTEGRAL MEMBRANE EFFLUX PROTEIN-RELATED"/>
    <property type="match status" value="1"/>
</dbReference>
<dbReference type="EMBL" id="JACJST010000021">
    <property type="protein sequence ID" value="MBD2570108.1"/>
    <property type="molecule type" value="Genomic_DNA"/>
</dbReference>
<evidence type="ECO:0000256" key="7">
    <source>
        <dbReference type="SAM" id="Phobius"/>
    </source>
</evidence>
<evidence type="ECO:0000256" key="3">
    <source>
        <dbReference type="ARBA" id="ARBA00022475"/>
    </source>
</evidence>
<dbReference type="InterPro" id="IPR036259">
    <property type="entry name" value="MFS_trans_sf"/>
</dbReference>
<feature type="transmembrane region" description="Helical" evidence="7">
    <location>
        <begin position="87"/>
        <end position="107"/>
    </location>
</feature>
<feature type="transmembrane region" description="Helical" evidence="7">
    <location>
        <begin position="183"/>
        <end position="202"/>
    </location>
</feature>
<feature type="transmembrane region" description="Helical" evidence="7">
    <location>
        <begin position="235"/>
        <end position="257"/>
    </location>
</feature>
<feature type="transmembrane region" description="Helical" evidence="7">
    <location>
        <begin position="152"/>
        <end position="177"/>
    </location>
</feature>
<dbReference type="SUPFAM" id="SSF103473">
    <property type="entry name" value="MFS general substrate transporter"/>
    <property type="match status" value="1"/>
</dbReference>
<feature type="transmembrane region" description="Helical" evidence="7">
    <location>
        <begin position="45"/>
        <end position="66"/>
    </location>
</feature>
<dbReference type="PANTHER" id="PTHR23513:SF11">
    <property type="entry name" value="STAPHYLOFERRIN A TRANSPORTER"/>
    <property type="match status" value="1"/>
</dbReference>
<evidence type="ECO:0000313" key="10">
    <source>
        <dbReference type="Proteomes" id="UP000640531"/>
    </source>
</evidence>
<feature type="transmembrane region" description="Helical" evidence="7">
    <location>
        <begin position="269"/>
        <end position="287"/>
    </location>
</feature>
<reference evidence="9 10" key="1">
    <citation type="journal article" date="2020" name="ISME J.">
        <title>Comparative genomics reveals insights into cyanobacterial evolution and habitat adaptation.</title>
        <authorList>
            <person name="Chen M.Y."/>
            <person name="Teng W.K."/>
            <person name="Zhao L."/>
            <person name="Hu C.X."/>
            <person name="Zhou Y.K."/>
            <person name="Han B.P."/>
            <person name="Song L.R."/>
            <person name="Shu W.S."/>
        </authorList>
    </citation>
    <scope>NUCLEOTIDE SEQUENCE [LARGE SCALE GENOMIC DNA]</scope>
    <source>
        <strain evidence="9 10">FACHB-196</strain>
    </source>
</reference>
<evidence type="ECO:0000256" key="5">
    <source>
        <dbReference type="ARBA" id="ARBA00022989"/>
    </source>
</evidence>
<keyword evidence="4 7" id="KW-0812">Transmembrane</keyword>
<feature type="transmembrane region" description="Helical" evidence="7">
    <location>
        <begin position="357"/>
        <end position="377"/>
    </location>
</feature>
<keyword evidence="10" id="KW-1185">Reference proteome</keyword>
<feature type="transmembrane region" description="Helical" evidence="7">
    <location>
        <begin position="383"/>
        <end position="403"/>
    </location>
</feature>
<organism evidence="9 10">
    <name type="scientific">Anabaena lutea FACHB-196</name>
    <dbReference type="NCBI Taxonomy" id="2692881"/>
    <lineage>
        <taxon>Bacteria</taxon>
        <taxon>Bacillati</taxon>
        <taxon>Cyanobacteriota</taxon>
        <taxon>Cyanophyceae</taxon>
        <taxon>Nostocales</taxon>
        <taxon>Nostocaceae</taxon>
        <taxon>Anabaena</taxon>
    </lineage>
</organism>
<feature type="domain" description="Major facilitator superfamily (MFS) profile" evidence="8">
    <location>
        <begin position="232"/>
        <end position="429"/>
    </location>
</feature>
<keyword evidence="5 7" id="KW-1133">Transmembrane helix</keyword>
<dbReference type="InterPro" id="IPR020846">
    <property type="entry name" value="MFS_dom"/>
</dbReference>
<evidence type="ECO:0000256" key="1">
    <source>
        <dbReference type="ARBA" id="ARBA00004651"/>
    </source>
</evidence>
<gene>
    <name evidence="9" type="ORF">H6G59_19835</name>
</gene>
<proteinExistence type="predicted"/>
<name>A0ABR8FJE5_9NOST</name>
<comment type="subcellular location">
    <subcellularLocation>
        <location evidence="1">Cell membrane</location>
        <topology evidence="1">Multi-pass membrane protein</topology>
    </subcellularLocation>
</comment>
<accession>A0ABR8FJE5</accession>
<keyword evidence="6 7" id="KW-0472">Membrane</keyword>
<feature type="transmembrane region" description="Helical" evidence="7">
    <location>
        <begin position="322"/>
        <end position="345"/>
    </location>
</feature>
<feature type="transmembrane region" description="Helical" evidence="7">
    <location>
        <begin position="113"/>
        <end position="131"/>
    </location>
</feature>
<evidence type="ECO:0000256" key="4">
    <source>
        <dbReference type="ARBA" id="ARBA00022692"/>
    </source>
</evidence>
<protein>
    <submittedName>
        <fullName evidence="9">MFS transporter</fullName>
    </submittedName>
</protein>
<evidence type="ECO:0000313" key="9">
    <source>
        <dbReference type="EMBL" id="MBD2570108.1"/>
    </source>
</evidence>
<feature type="transmembrane region" description="Helical" evidence="7">
    <location>
        <begin position="21"/>
        <end position="39"/>
    </location>
</feature>
<dbReference type="CDD" id="cd06173">
    <property type="entry name" value="MFS_MefA_like"/>
    <property type="match status" value="1"/>
</dbReference>
<dbReference type="InterPro" id="IPR010290">
    <property type="entry name" value="TM_effector"/>
</dbReference>
<keyword evidence="3" id="KW-1003">Cell membrane</keyword>
<dbReference type="Proteomes" id="UP000640531">
    <property type="component" value="Unassembled WGS sequence"/>
</dbReference>